<dbReference type="GO" id="GO:0016020">
    <property type="term" value="C:membrane"/>
    <property type="evidence" value="ECO:0007669"/>
    <property type="project" value="GOC"/>
</dbReference>
<keyword evidence="11" id="KW-1133">Transmembrane helix</keyword>
<feature type="domain" description="Aminotransferase class I/classII large" evidence="12">
    <location>
        <begin position="142"/>
        <end position="467"/>
    </location>
</feature>
<evidence type="ECO:0000256" key="11">
    <source>
        <dbReference type="SAM" id="Phobius"/>
    </source>
</evidence>
<dbReference type="GO" id="GO:0030170">
    <property type="term" value="F:pyridoxal phosphate binding"/>
    <property type="evidence" value="ECO:0007669"/>
    <property type="project" value="InterPro"/>
</dbReference>
<keyword evidence="11" id="KW-0812">Transmembrane</keyword>
<evidence type="ECO:0000256" key="8">
    <source>
        <dbReference type="ARBA" id="ARBA00022919"/>
    </source>
</evidence>
<evidence type="ECO:0000256" key="1">
    <source>
        <dbReference type="ARBA" id="ARBA00001933"/>
    </source>
</evidence>
<comment type="pathway">
    <text evidence="2">Lipid metabolism; sphingolipid metabolism.</text>
</comment>
<accession>A0A2S6CMB6</accession>
<dbReference type="Gene3D" id="3.40.640.10">
    <property type="entry name" value="Type I PLP-dependent aspartate aminotransferase-like (Major domain)"/>
    <property type="match status" value="1"/>
</dbReference>
<gene>
    <name evidence="13" type="ORF">CBER1_11210</name>
</gene>
<keyword evidence="7" id="KW-0663">Pyridoxal phosphate</keyword>
<keyword evidence="10" id="KW-0012">Acyltransferase</keyword>
<dbReference type="EC" id="2.3.1.50" evidence="5"/>
<evidence type="ECO:0000313" key="14">
    <source>
        <dbReference type="Proteomes" id="UP000237631"/>
    </source>
</evidence>
<dbReference type="STRING" id="357750.A0A2S6CMB6"/>
<evidence type="ECO:0000256" key="4">
    <source>
        <dbReference type="ARBA" id="ARBA00008392"/>
    </source>
</evidence>
<keyword evidence="11" id="KW-0472">Membrane</keyword>
<evidence type="ECO:0000256" key="2">
    <source>
        <dbReference type="ARBA" id="ARBA00004760"/>
    </source>
</evidence>
<feature type="transmembrane region" description="Helical" evidence="11">
    <location>
        <begin position="21"/>
        <end position="47"/>
    </location>
</feature>
<evidence type="ECO:0000256" key="10">
    <source>
        <dbReference type="ARBA" id="ARBA00023315"/>
    </source>
</evidence>
<reference evidence="14" key="1">
    <citation type="journal article" date="2017" name="bioRxiv">
        <title>Conservation of a gene cluster reveals novel cercosporin biosynthetic mechanisms and extends production to the genus Colletotrichum.</title>
        <authorList>
            <person name="de Jonge R."/>
            <person name="Ebert M.K."/>
            <person name="Huitt-Roehl C.R."/>
            <person name="Pal P."/>
            <person name="Suttle J.C."/>
            <person name="Spanner R.E."/>
            <person name="Neubauer J.D."/>
            <person name="Jurick W.M.II."/>
            <person name="Stott K.A."/>
            <person name="Secor G.A."/>
            <person name="Thomma B.P.H.J."/>
            <person name="Van de Peer Y."/>
            <person name="Townsend C.A."/>
            <person name="Bolton M.D."/>
        </authorList>
    </citation>
    <scope>NUCLEOTIDE SEQUENCE [LARGE SCALE GENOMIC DNA]</scope>
    <source>
        <strain evidence="14">CBS538.71</strain>
    </source>
</reference>
<dbReference type="Gene3D" id="3.90.1150.10">
    <property type="entry name" value="Aspartate Aminotransferase, domain 1"/>
    <property type="match status" value="1"/>
</dbReference>
<dbReference type="EMBL" id="PNEN01000194">
    <property type="protein sequence ID" value="PPJ60886.1"/>
    <property type="molecule type" value="Genomic_DNA"/>
</dbReference>
<keyword evidence="8" id="KW-0746">Sphingolipid metabolism</keyword>
<evidence type="ECO:0000256" key="6">
    <source>
        <dbReference type="ARBA" id="ARBA00022679"/>
    </source>
</evidence>
<comment type="pathway">
    <text evidence="3">Sphingolipid metabolism.</text>
</comment>
<evidence type="ECO:0000256" key="3">
    <source>
        <dbReference type="ARBA" id="ARBA00004991"/>
    </source>
</evidence>
<dbReference type="GO" id="GO:0046513">
    <property type="term" value="P:ceramide biosynthetic process"/>
    <property type="evidence" value="ECO:0007669"/>
    <property type="project" value="TreeGrafter"/>
</dbReference>
<protein>
    <recommendedName>
        <fullName evidence="5">serine C-palmitoyltransferase</fullName>
        <ecNumber evidence="5">2.3.1.50</ecNumber>
    </recommendedName>
</protein>
<organism evidence="13 14">
    <name type="scientific">Cercospora berteroae</name>
    <dbReference type="NCBI Taxonomy" id="357750"/>
    <lineage>
        <taxon>Eukaryota</taxon>
        <taxon>Fungi</taxon>
        <taxon>Dikarya</taxon>
        <taxon>Ascomycota</taxon>
        <taxon>Pezizomycotina</taxon>
        <taxon>Dothideomycetes</taxon>
        <taxon>Dothideomycetidae</taxon>
        <taxon>Mycosphaerellales</taxon>
        <taxon>Mycosphaerellaceae</taxon>
        <taxon>Cercospora</taxon>
    </lineage>
</organism>
<keyword evidence="9" id="KW-0443">Lipid metabolism</keyword>
<proteinExistence type="inferred from homology"/>
<comment type="similarity">
    <text evidence="4">Belongs to the class-II pyridoxal-phosphate-dependent aminotransferase family.</text>
</comment>
<dbReference type="GO" id="GO:0046512">
    <property type="term" value="P:sphingosine biosynthetic process"/>
    <property type="evidence" value="ECO:0007669"/>
    <property type="project" value="TreeGrafter"/>
</dbReference>
<dbReference type="OrthoDB" id="3168162at2759"/>
<evidence type="ECO:0000256" key="7">
    <source>
        <dbReference type="ARBA" id="ARBA00022898"/>
    </source>
</evidence>
<keyword evidence="14" id="KW-1185">Reference proteome</keyword>
<dbReference type="InterPro" id="IPR004839">
    <property type="entry name" value="Aminotransferase_I/II_large"/>
</dbReference>
<dbReference type="InterPro" id="IPR015424">
    <property type="entry name" value="PyrdxlP-dep_Trfase"/>
</dbReference>
<dbReference type="SUPFAM" id="SSF53383">
    <property type="entry name" value="PLP-dependent transferases"/>
    <property type="match status" value="1"/>
</dbReference>
<evidence type="ECO:0000313" key="13">
    <source>
        <dbReference type="EMBL" id="PPJ60886.1"/>
    </source>
</evidence>
<evidence type="ECO:0000256" key="5">
    <source>
        <dbReference type="ARBA" id="ARBA00013220"/>
    </source>
</evidence>
<dbReference type="GO" id="GO:0004758">
    <property type="term" value="F:serine C-palmitoyltransferase activity"/>
    <property type="evidence" value="ECO:0007669"/>
    <property type="project" value="TreeGrafter"/>
</dbReference>
<dbReference type="PANTHER" id="PTHR13693:SF2">
    <property type="entry name" value="SERINE PALMITOYLTRANSFERASE 1"/>
    <property type="match status" value="1"/>
</dbReference>
<evidence type="ECO:0000259" key="12">
    <source>
        <dbReference type="Pfam" id="PF00155"/>
    </source>
</evidence>
<comment type="caution">
    <text evidence="13">The sequence shown here is derived from an EMBL/GenBank/DDBJ whole genome shotgun (WGS) entry which is preliminary data.</text>
</comment>
<dbReference type="InterPro" id="IPR015421">
    <property type="entry name" value="PyrdxlP-dep_Trfase_major"/>
</dbReference>
<dbReference type="InterPro" id="IPR015422">
    <property type="entry name" value="PyrdxlP-dep_Trfase_small"/>
</dbReference>
<sequence length="486" mass="53880">MHNVHETASRLDSTITRVFDAVTAAALAFANFLFKLAHLVPGFATIIEFIERSAKEESARSLLELCLLVVVLSYVVAPRRRAQKSSDVVLTDHEIDQMVSEWTPEPLVGPITEWEKIQLGNIPVLKSANQNGRVRLMDGESVTNLASLDHLGLATRSDLISSAESTMRAYGVGPCSAPMFVGTLDVHFDLEKAIRETLKTEAALLYSQAWVTISSAIPVFCKRGDIIVADKSVNLAIRRGMQASRSRIYWFNHNDLEDLEDVLAKIIREEKGKRLTRRFVITEGIFEYGGGMVNLPRLVDIKNKYKFRLVLDESLSFGVMGRTGKGLTEHFAVPVTQVELIVGSMAGILCSGGGFCAGSKEIVEIQRLTSAAACFSASLPAFLATTAILTMRLLQMETNHLHALRGQVIIFRTEFQTSKWMHCSSAPENPIILLELNARTVDQRQLSWERQHYFWEECVNEVSLAVLGHCIDSPANGVGSAVRKEF</sequence>
<dbReference type="GO" id="GO:0005783">
    <property type="term" value="C:endoplasmic reticulum"/>
    <property type="evidence" value="ECO:0007669"/>
    <property type="project" value="TreeGrafter"/>
</dbReference>
<evidence type="ECO:0000256" key="9">
    <source>
        <dbReference type="ARBA" id="ARBA00023098"/>
    </source>
</evidence>
<keyword evidence="6" id="KW-0808">Transferase</keyword>
<dbReference type="Proteomes" id="UP000237631">
    <property type="component" value="Unassembled WGS sequence"/>
</dbReference>
<dbReference type="PANTHER" id="PTHR13693">
    <property type="entry name" value="CLASS II AMINOTRANSFERASE/8-AMINO-7-OXONONANOATE SYNTHASE"/>
    <property type="match status" value="1"/>
</dbReference>
<dbReference type="Pfam" id="PF00155">
    <property type="entry name" value="Aminotran_1_2"/>
    <property type="match status" value="1"/>
</dbReference>
<dbReference type="AlphaFoldDB" id="A0A2S6CMB6"/>
<name>A0A2S6CMB6_9PEZI</name>
<dbReference type="InterPro" id="IPR050087">
    <property type="entry name" value="AON_synthase_class-II"/>
</dbReference>
<comment type="cofactor">
    <cofactor evidence="1">
        <name>pyridoxal 5'-phosphate</name>
        <dbReference type="ChEBI" id="CHEBI:597326"/>
    </cofactor>
</comment>